<dbReference type="PANTHER" id="PTHR10492:SF57">
    <property type="entry name" value="ATP-DEPENDENT DNA HELICASE"/>
    <property type="match status" value="1"/>
</dbReference>
<accession>A0AAV3RKH3</accession>
<dbReference type="AlphaFoldDB" id="A0AAV3RKH3"/>
<dbReference type="PANTHER" id="PTHR10492">
    <property type="match status" value="1"/>
</dbReference>
<evidence type="ECO:0000313" key="2">
    <source>
        <dbReference type="Proteomes" id="UP001454036"/>
    </source>
</evidence>
<reference evidence="1 2" key="1">
    <citation type="submission" date="2024-01" db="EMBL/GenBank/DDBJ databases">
        <title>The complete chloroplast genome sequence of Lithospermum erythrorhizon: insights into the phylogenetic relationship among Boraginaceae species and the maternal lineages of purple gromwells.</title>
        <authorList>
            <person name="Okada T."/>
            <person name="Watanabe K."/>
        </authorList>
    </citation>
    <scope>NUCLEOTIDE SEQUENCE [LARGE SCALE GENOMIC DNA]</scope>
</reference>
<name>A0AAV3RKH3_LITER</name>
<gene>
    <name evidence="1" type="ORF">LIER_42173</name>
</gene>
<evidence type="ECO:0000313" key="1">
    <source>
        <dbReference type="EMBL" id="GAA0178533.1"/>
    </source>
</evidence>
<keyword evidence="2" id="KW-1185">Reference proteome</keyword>
<organism evidence="1 2">
    <name type="scientific">Lithospermum erythrorhizon</name>
    <name type="common">Purple gromwell</name>
    <name type="synonym">Lithospermum officinale var. erythrorhizon</name>
    <dbReference type="NCBI Taxonomy" id="34254"/>
    <lineage>
        <taxon>Eukaryota</taxon>
        <taxon>Viridiplantae</taxon>
        <taxon>Streptophyta</taxon>
        <taxon>Embryophyta</taxon>
        <taxon>Tracheophyta</taxon>
        <taxon>Spermatophyta</taxon>
        <taxon>Magnoliopsida</taxon>
        <taxon>eudicotyledons</taxon>
        <taxon>Gunneridae</taxon>
        <taxon>Pentapetalae</taxon>
        <taxon>asterids</taxon>
        <taxon>lamiids</taxon>
        <taxon>Boraginales</taxon>
        <taxon>Boraginaceae</taxon>
        <taxon>Boraginoideae</taxon>
        <taxon>Lithospermeae</taxon>
        <taxon>Lithospermum</taxon>
    </lineage>
</organism>
<sequence length="189" mass="22578">MAKVRGHMLDNKWVIPYNVKLLAQFNCHINVEICCDIRVVKYLYKYIHKGHDKVLFCIAPNTPGSNIYEISDFQNERWVSPVEATWRIYGFLLNGMFPSVVQLQVHLPNFQTIQFEDDPDLEDIIQDGRLKKTIFTELFETNRTDPEAKKCNFLYKEFPKYYVWNAQWRAWTTRKKRSSHRQIVYCQSC</sequence>
<protein>
    <submittedName>
        <fullName evidence="1">Uncharacterized protein</fullName>
    </submittedName>
</protein>
<dbReference type="EMBL" id="BAABME010028354">
    <property type="protein sequence ID" value="GAA0178533.1"/>
    <property type="molecule type" value="Genomic_DNA"/>
</dbReference>
<dbReference type="Proteomes" id="UP001454036">
    <property type="component" value="Unassembled WGS sequence"/>
</dbReference>
<comment type="caution">
    <text evidence="1">The sequence shown here is derived from an EMBL/GenBank/DDBJ whole genome shotgun (WGS) entry which is preliminary data.</text>
</comment>
<proteinExistence type="predicted"/>